<sequence length="64" mass="7036">MQCWLTGFPLAEGEPQLHGTQMTLQNGVYVLQPTSDLDGLDKRRSQMALGPYQAMLDSANASRP</sequence>
<accession>A0ABY7Y1B9</accession>
<reference evidence="1 2" key="1">
    <citation type="submission" date="2021-08" db="EMBL/GenBank/DDBJ databases">
        <title>Stenotrophomonas forensis sp. nov., isolated from contaminated viral transport media.</title>
        <authorList>
            <person name="Nguyen S.V."/>
            <person name="Edwards D."/>
            <person name="Scott S."/>
            <person name="Doss J."/>
            <person name="Merid S."/>
            <person name="Zelaya E."/>
            <person name="Maza C."/>
            <person name="Mann M."/>
            <person name="Hamilton B."/>
            <person name="Blackwell R."/>
            <person name="Tran A."/>
            <person name="Hauser J."/>
        </authorList>
    </citation>
    <scope>NUCLEOTIDE SEQUENCE [LARGE SCALE GENOMIC DNA]</scope>
    <source>
        <strain evidence="1 2">DFS-20110405</strain>
    </source>
</reference>
<protein>
    <submittedName>
        <fullName evidence="1">Uncharacterized protein</fullName>
    </submittedName>
</protein>
<dbReference type="Proteomes" id="UP001216828">
    <property type="component" value="Chromosome"/>
</dbReference>
<evidence type="ECO:0000313" key="1">
    <source>
        <dbReference type="EMBL" id="WDM63783.1"/>
    </source>
</evidence>
<dbReference type="EMBL" id="CP082270">
    <property type="protein sequence ID" value="WDM63783.1"/>
    <property type="molecule type" value="Genomic_DNA"/>
</dbReference>
<gene>
    <name evidence="1" type="ORF">K5L94_00345</name>
</gene>
<proteinExistence type="predicted"/>
<dbReference type="RefSeq" id="WP_053448413.1">
    <property type="nucleotide sequence ID" value="NZ_CP082270.1"/>
</dbReference>
<evidence type="ECO:0000313" key="2">
    <source>
        <dbReference type="Proteomes" id="UP001216828"/>
    </source>
</evidence>
<keyword evidence="2" id="KW-1185">Reference proteome</keyword>
<organism evidence="1 2">
    <name type="scientific">Stenotrophomonas forensis</name>
    <dbReference type="NCBI Taxonomy" id="2871169"/>
    <lineage>
        <taxon>Bacteria</taxon>
        <taxon>Pseudomonadati</taxon>
        <taxon>Pseudomonadota</taxon>
        <taxon>Gammaproteobacteria</taxon>
        <taxon>Lysobacterales</taxon>
        <taxon>Lysobacteraceae</taxon>
        <taxon>Stenotrophomonas</taxon>
        <taxon>Stenotrophomonas maltophilia group</taxon>
    </lineage>
</organism>
<name>A0ABY7Y1B9_9GAMM</name>